<feature type="domain" description="ABC transporter" evidence="6">
    <location>
        <begin position="11"/>
        <end position="244"/>
    </location>
</feature>
<keyword evidence="8" id="KW-1185">Reference proteome</keyword>
<name>A0A6N9T3F4_9HYPH</name>
<gene>
    <name evidence="7" type="ORF">GTK09_15905</name>
</gene>
<dbReference type="InterPro" id="IPR052156">
    <property type="entry name" value="BCAA_Transport_ATP-bd_LivF"/>
</dbReference>
<protein>
    <submittedName>
        <fullName evidence="7">ATP-binding cassette domain-containing protein</fullName>
    </submittedName>
</protein>
<dbReference type="CDD" id="cd03224">
    <property type="entry name" value="ABC_TM1139_LivF_branched"/>
    <property type="match status" value="1"/>
</dbReference>
<dbReference type="InterPro" id="IPR027417">
    <property type="entry name" value="P-loop_NTPase"/>
</dbReference>
<keyword evidence="2" id="KW-0813">Transport</keyword>
<evidence type="ECO:0000259" key="6">
    <source>
        <dbReference type="PROSITE" id="PS50893"/>
    </source>
</evidence>
<dbReference type="InterPro" id="IPR017871">
    <property type="entry name" value="ABC_transporter-like_CS"/>
</dbReference>
<proteinExistence type="inferred from homology"/>
<dbReference type="PROSITE" id="PS50893">
    <property type="entry name" value="ABC_TRANSPORTER_2"/>
    <property type="match status" value="1"/>
</dbReference>
<dbReference type="GO" id="GO:0015807">
    <property type="term" value="P:L-amino acid transport"/>
    <property type="evidence" value="ECO:0007669"/>
    <property type="project" value="TreeGrafter"/>
</dbReference>
<dbReference type="Proteomes" id="UP000469011">
    <property type="component" value="Unassembled WGS sequence"/>
</dbReference>
<dbReference type="PANTHER" id="PTHR43820:SF6">
    <property type="entry name" value="ABC TRANSPORTER ATP-BINDING PROTEIN"/>
    <property type="match status" value="1"/>
</dbReference>
<evidence type="ECO:0000313" key="8">
    <source>
        <dbReference type="Proteomes" id="UP000469011"/>
    </source>
</evidence>
<dbReference type="RefSeq" id="WP_163464276.1">
    <property type="nucleotide sequence ID" value="NZ_JAAAMG010000013.1"/>
</dbReference>
<sequence>MSGTSPDTPLLCVRDLHVSYGPVEAVGGISLDVPRGAIVSVIGPNGAGKSTLLNALMGLLPSKGQATLDGRDVAAMPVEDRLRRGLCLVSEKRELFAEMSVADNLALGAYSRRHEPKGAVEADLEAGYQRFPRLKERRHQTAGTLSGGERQMLAIARALMARPQLLMLDEPSLGLAPLIVAEVLETVSELRRSGVSILIVEQNARAVLRIADYGYVLEQGRIAMEGDAATLLADERLIQTYLGFGKGEAAA</sequence>
<dbReference type="Gene3D" id="3.40.50.300">
    <property type="entry name" value="P-loop containing nucleotide triphosphate hydrolases"/>
    <property type="match status" value="1"/>
</dbReference>
<comment type="caution">
    <text evidence="7">The sequence shown here is derived from an EMBL/GenBank/DDBJ whole genome shotgun (WGS) entry which is preliminary data.</text>
</comment>
<keyword evidence="5" id="KW-0029">Amino-acid transport</keyword>
<reference evidence="7 8" key="1">
    <citation type="submission" date="2020-01" db="EMBL/GenBank/DDBJ databases">
        <title>Jiella pacifica sp. nov.</title>
        <authorList>
            <person name="Xue Z."/>
            <person name="Zhu S."/>
            <person name="Chen J."/>
            <person name="Yang J."/>
        </authorList>
    </citation>
    <scope>NUCLEOTIDE SEQUENCE [LARGE SCALE GENOMIC DNA]</scope>
    <source>
        <strain evidence="7 8">40Bstr34</strain>
    </source>
</reference>
<keyword evidence="3" id="KW-0547">Nucleotide-binding</keyword>
<dbReference type="PROSITE" id="PS00211">
    <property type="entry name" value="ABC_TRANSPORTER_1"/>
    <property type="match status" value="1"/>
</dbReference>
<accession>A0A6N9T3F4</accession>
<comment type="similarity">
    <text evidence="1">Belongs to the ABC transporter superfamily.</text>
</comment>
<evidence type="ECO:0000256" key="3">
    <source>
        <dbReference type="ARBA" id="ARBA00022741"/>
    </source>
</evidence>
<evidence type="ECO:0000313" key="7">
    <source>
        <dbReference type="EMBL" id="NDW05904.1"/>
    </source>
</evidence>
<dbReference type="AlphaFoldDB" id="A0A6N9T3F4"/>
<dbReference type="GO" id="GO:0015658">
    <property type="term" value="F:branched-chain amino acid transmembrane transporter activity"/>
    <property type="evidence" value="ECO:0007669"/>
    <property type="project" value="TreeGrafter"/>
</dbReference>
<keyword evidence="4 7" id="KW-0067">ATP-binding</keyword>
<evidence type="ECO:0000256" key="2">
    <source>
        <dbReference type="ARBA" id="ARBA00022448"/>
    </source>
</evidence>
<dbReference type="Pfam" id="PF00005">
    <property type="entry name" value="ABC_tran"/>
    <property type="match status" value="1"/>
</dbReference>
<evidence type="ECO:0000256" key="4">
    <source>
        <dbReference type="ARBA" id="ARBA00022840"/>
    </source>
</evidence>
<dbReference type="SMART" id="SM00382">
    <property type="entry name" value="AAA"/>
    <property type="match status" value="1"/>
</dbReference>
<dbReference type="GO" id="GO:0016887">
    <property type="term" value="F:ATP hydrolysis activity"/>
    <property type="evidence" value="ECO:0007669"/>
    <property type="project" value="InterPro"/>
</dbReference>
<dbReference type="InterPro" id="IPR003593">
    <property type="entry name" value="AAA+_ATPase"/>
</dbReference>
<evidence type="ECO:0000256" key="1">
    <source>
        <dbReference type="ARBA" id="ARBA00005417"/>
    </source>
</evidence>
<dbReference type="GO" id="GO:0005524">
    <property type="term" value="F:ATP binding"/>
    <property type="evidence" value="ECO:0007669"/>
    <property type="project" value="UniProtKB-KW"/>
</dbReference>
<dbReference type="EMBL" id="JAAAMG010000013">
    <property type="protein sequence ID" value="NDW05904.1"/>
    <property type="molecule type" value="Genomic_DNA"/>
</dbReference>
<organism evidence="7 8">
    <name type="scientific">Jiella pacifica</name>
    <dbReference type="NCBI Taxonomy" id="2696469"/>
    <lineage>
        <taxon>Bacteria</taxon>
        <taxon>Pseudomonadati</taxon>
        <taxon>Pseudomonadota</taxon>
        <taxon>Alphaproteobacteria</taxon>
        <taxon>Hyphomicrobiales</taxon>
        <taxon>Aurantimonadaceae</taxon>
        <taxon>Jiella</taxon>
    </lineage>
</organism>
<dbReference type="PANTHER" id="PTHR43820">
    <property type="entry name" value="HIGH-AFFINITY BRANCHED-CHAIN AMINO ACID TRANSPORT ATP-BINDING PROTEIN LIVF"/>
    <property type="match status" value="1"/>
</dbReference>
<dbReference type="SUPFAM" id="SSF52540">
    <property type="entry name" value="P-loop containing nucleoside triphosphate hydrolases"/>
    <property type="match status" value="1"/>
</dbReference>
<evidence type="ECO:0000256" key="5">
    <source>
        <dbReference type="ARBA" id="ARBA00022970"/>
    </source>
</evidence>
<dbReference type="InterPro" id="IPR003439">
    <property type="entry name" value="ABC_transporter-like_ATP-bd"/>
</dbReference>